<dbReference type="PANTHER" id="PTHR24305:SF187">
    <property type="entry name" value="P450, PUTATIVE (EUROFUNG)-RELATED"/>
    <property type="match status" value="1"/>
</dbReference>
<evidence type="ECO:0000313" key="11">
    <source>
        <dbReference type="Proteomes" id="UP001172102"/>
    </source>
</evidence>
<evidence type="ECO:0000256" key="7">
    <source>
        <dbReference type="ARBA" id="ARBA00023033"/>
    </source>
</evidence>
<dbReference type="InterPro" id="IPR001128">
    <property type="entry name" value="Cyt_P450"/>
</dbReference>
<dbReference type="AlphaFoldDB" id="A0AA40A799"/>
<evidence type="ECO:0000256" key="1">
    <source>
        <dbReference type="ARBA" id="ARBA00001971"/>
    </source>
</evidence>
<accession>A0AA40A799</accession>
<keyword evidence="7" id="KW-0503">Monooxygenase</keyword>
<keyword evidence="9" id="KW-1133">Transmembrane helix</keyword>
<keyword evidence="4 8" id="KW-0479">Metal-binding</keyword>
<dbReference type="PANTHER" id="PTHR24305">
    <property type="entry name" value="CYTOCHROME P450"/>
    <property type="match status" value="1"/>
</dbReference>
<dbReference type="Proteomes" id="UP001172102">
    <property type="component" value="Unassembled WGS sequence"/>
</dbReference>
<keyword evidence="11" id="KW-1185">Reference proteome</keyword>
<dbReference type="InterPro" id="IPR050121">
    <property type="entry name" value="Cytochrome_P450_monoxygenase"/>
</dbReference>
<dbReference type="PRINTS" id="PR00463">
    <property type="entry name" value="EP450I"/>
</dbReference>
<protein>
    <submittedName>
        <fullName evidence="10">Cytochrome P450</fullName>
    </submittedName>
</protein>
<evidence type="ECO:0000256" key="2">
    <source>
        <dbReference type="ARBA" id="ARBA00010617"/>
    </source>
</evidence>
<comment type="similarity">
    <text evidence="2">Belongs to the cytochrome P450 family.</text>
</comment>
<organism evidence="10 11">
    <name type="scientific">Lasiosphaeris hirsuta</name>
    <dbReference type="NCBI Taxonomy" id="260670"/>
    <lineage>
        <taxon>Eukaryota</taxon>
        <taxon>Fungi</taxon>
        <taxon>Dikarya</taxon>
        <taxon>Ascomycota</taxon>
        <taxon>Pezizomycotina</taxon>
        <taxon>Sordariomycetes</taxon>
        <taxon>Sordariomycetidae</taxon>
        <taxon>Sordariales</taxon>
        <taxon>Lasiosphaeriaceae</taxon>
        <taxon>Lasiosphaeris</taxon>
    </lineage>
</organism>
<feature type="transmembrane region" description="Helical" evidence="9">
    <location>
        <begin position="342"/>
        <end position="365"/>
    </location>
</feature>
<dbReference type="Pfam" id="PF00067">
    <property type="entry name" value="p450"/>
    <property type="match status" value="1"/>
</dbReference>
<keyword evidence="9" id="KW-0812">Transmembrane</keyword>
<dbReference type="GO" id="GO:0004497">
    <property type="term" value="F:monooxygenase activity"/>
    <property type="evidence" value="ECO:0007669"/>
    <property type="project" value="UniProtKB-KW"/>
</dbReference>
<sequence>MSHTLTGQCIAGATVGLLSHILYFIRGYHDTQALGIFASHVVAYTALAGPLVAEKGIYTGGLTASAIFTSYLVALFTSIGVYRVFFHRLSRFPGPLAAKLTKFYGPYTARNGQMHLEQNKLFEKYGDIVRIAPNELLILSTDAIPKIHSSKSGCRKRDAGIYNVVTYKGEYNLDSILDREEHRWRRRVWERAMTTKSIHSYENSTRVICKTFLAKVAAMEGKSIDSSLFSLLMTFDNMGKIGFSHEFKTIEAGKANYMLGLLEVTFGQIAQLGELVWPLAFFQSLGVGGDSAKFDALTHNMADTRREAQHKETPDIFGHFIEDFGSQKPTAFFNKNILYSDAGLILVAATDTVAAALSYAFYFLAKHQDSQARLFEEVATTFGKTIPGEFTNDDLSKIPYLDAVINETMRLENPICNNAGRLTPPEGIVVDRVWIPGGSAVRVPGYAMQRSAKAFLQPLEYIPERWTTRPELILDAAGFMPFITGPNNCVGKRLAMMVLRLVLAYTVYHSRFEFAPGEDGTAIFTKAKNNLILKAGPLNLVFTKRG</sequence>
<dbReference type="GO" id="GO:0016705">
    <property type="term" value="F:oxidoreductase activity, acting on paired donors, with incorporation or reduction of molecular oxygen"/>
    <property type="evidence" value="ECO:0007669"/>
    <property type="project" value="InterPro"/>
</dbReference>
<feature type="transmembrane region" description="Helical" evidence="9">
    <location>
        <begin position="65"/>
        <end position="85"/>
    </location>
</feature>
<evidence type="ECO:0000256" key="8">
    <source>
        <dbReference type="PIRSR" id="PIRSR602401-1"/>
    </source>
</evidence>
<dbReference type="GO" id="GO:0005506">
    <property type="term" value="F:iron ion binding"/>
    <property type="evidence" value="ECO:0007669"/>
    <property type="project" value="InterPro"/>
</dbReference>
<reference evidence="10" key="1">
    <citation type="submission" date="2023-06" db="EMBL/GenBank/DDBJ databases">
        <title>Genome-scale phylogeny and comparative genomics of the fungal order Sordariales.</title>
        <authorList>
            <consortium name="Lawrence Berkeley National Laboratory"/>
            <person name="Hensen N."/>
            <person name="Bonometti L."/>
            <person name="Westerberg I."/>
            <person name="Brannstrom I.O."/>
            <person name="Guillou S."/>
            <person name="Cros-Aarteil S."/>
            <person name="Calhoun S."/>
            <person name="Haridas S."/>
            <person name="Kuo A."/>
            <person name="Mondo S."/>
            <person name="Pangilinan J."/>
            <person name="Riley R."/>
            <person name="Labutti K."/>
            <person name="Andreopoulos B."/>
            <person name="Lipzen A."/>
            <person name="Chen C."/>
            <person name="Yanf M."/>
            <person name="Daum C."/>
            <person name="Ng V."/>
            <person name="Clum A."/>
            <person name="Steindorff A."/>
            <person name="Ohm R."/>
            <person name="Martin F."/>
            <person name="Silar P."/>
            <person name="Natvig D."/>
            <person name="Lalanne C."/>
            <person name="Gautier V."/>
            <person name="Ament-Velasquez S.L."/>
            <person name="Kruys A."/>
            <person name="Hutchinson M.I."/>
            <person name="Powell A.J."/>
            <person name="Barry K."/>
            <person name="Miller A.N."/>
            <person name="Grigoriev I.V."/>
            <person name="Debuchy R."/>
            <person name="Gladieux P."/>
            <person name="Thoren M.H."/>
            <person name="Johannesson H."/>
        </authorList>
    </citation>
    <scope>NUCLEOTIDE SEQUENCE</scope>
    <source>
        <strain evidence="10">SMH4607-1</strain>
    </source>
</reference>
<name>A0AA40A799_9PEZI</name>
<dbReference type="InterPro" id="IPR036396">
    <property type="entry name" value="Cyt_P450_sf"/>
</dbReference>
<keyword evidence="5" id="KW-0560">Oxidoreductase</keyword>
<comment type="cofactor">
    <cofactor evidence="1 8">
        <name>heme</name>
        <dbReference type="ChEBI" id="CHEBI:30413"/>
    </cofactor>
</comment>
<gene>
    <name evidence="10" type="ORF">B0H67DRAFT_493350</name>
</gene>
<keyword evidence="3 8" id="KW-0349">Heme</keyword>
<feature type="transmembrane region" description="Helical" evidence="9">
    <location>
        <begin position="6"/>
        <end position="25"/>
    </location>
</feature>
<evidence type="ECO:0000313" key="10">
    <source>
        <dbReference type="EMBL" id="KAK0710627.1"/>
    </source>
</evidence>
<feature type="transmembrane region" description="Helical" evidence="9">
    <location>
        <begin position="32"/>
        <end position="53"/>
    </location>
</feature>
<dbReference type="Gene3D" id="1.10.630.10">
    <property type="entry name" value="Cytochrome P450"/>
    <property type="match status" value="1"/>
</dbReference>
<dbReference type="EMBL" id="JAUKUA010000005">
    <property type="protein sequence ID" value="KAK0710627.1"/>
    <property type="molecule type" value="Genomic_DNA"/>
</dbReference>
<dbReference type="InterPro" id="IPR002401">
    <property type="entry name" value="Cyt_P450_E_grp-I"/>
</dbReference>
<feature type="binding site" description="axial binding residue" evidence="8">
    <location>
        <position position="489"/>
    </location>
    <ligand>
        <name>heme</name>
        <dbReference type="ChEBI" id="CHEBI:30413"/>
    </ligand>
    <ligandPart>
        <name>Fe</name>
        <dbReference type="ChEBI" id="CHEBI:18248"/>
    </ligandPart>
</feature>
<keyword evidence="6 8" id="KW-0408">Iron</keyword>
<dbReference type="PRINTS" id="PR00385">
    <property type="entry name" value="P450"/>
</dbReference>
<keyword evidence="9" id="KW-0472">Membrane</keyword>
<evidence type="ECO:0000256" key="6">
    <source>
        <dbReference type="ARBA" id="ARBA00023004"/>
    </source>
</evidence>
<evidence type="ECO:0000256" key="3">
    <source>
        <dbReference type="ARBA" id="ARBA00022617"/>
    </source>
</evidence>
<evidence type="ECO:0000256" key="5">
    <source>
        <dbReference type="ARBA" id="ARBA00023002"/>
    </source>
</evidence>
<dbReference type="GO" id="GO:0020037">
    <property type="term" value="F:heme binding"/>
    <property type="evidence" value="ECO:0007669"/>
    <property type="project" value="InterPro"/>
</dbReference>
<evidence type="ECO:0000256" key="9">
    <source>
        <dbReference type="SAM" id="Phobius"/>
    </source>
</evidence>
<dbReference type="SUPFAM" id="SSF48264">
    <property type="entry name" value="Cytochrome P450"/>
    <property type="match status" value="1"/>
</dbReference>
<comment type="caution">
    <text evidence="10">The sequence shown here is derived from an EMBL/GenBank/DDBJ whole genome shotgun (WGS) entry which is preliminary data.</text>
</comment>
<evidence type="ECO:0000256" key="4">
    <source>
        <dbReference type="ARBA" id="ARBA00022723"/>
    </source>
</evidence>
<proteinExistence type="inferred from homology"/>